<dbReference type="Proteomes" id="UP000192927">
    <property type="component" value="Unassembled WGS sequence"/>
</dbReference>
<feature type="compositionally biased region" description="Low complexity" evidence="1">
    <location>
        <begin position="32"/>
        <end position="46"/>
    </location>
</feature>
<keyword evidence="3" id="KW-1185">Reference proteome</keyword>
<evidence type="ECO:0000256" key="1">
    <source>
        <dbReference type="SAM" id="MobiDB-lite"/>
    </source>
</evidence>
<sequence>MSILPPYSSRPRTPSISEPPALVYESNHSRNTSGSSTWSVFSSPGSDNTNATSPSRSPARRHGPILLPKVRAQDQSVEPAYRVKKPPPRRTLSSTCNPPGHARSSAVRPLVQRSTTSPPECMSLISPVSATSHFSLGSCNSSALNSPITVTPSISGGRDAHSRPTSTFSINDVTLGRFGYPTYRRAPAYITGAQYSASFTLGSSTFIPPPPPPPPHSSLYEIAKELEYEGQDDPQTTLRQYLTGPNPTVMLVPKDSVEAREDLHTHFWWDIRNTEVWQDFSLETIEAVPDFPALLDIPVSAAAYKNPNIAQSRLQPLSVGALQEICNDFYATKVTAALKASLGKHNYIHMRAQKPREGPHFVSSYQNDIEKTIAGNGRGRVVGLVKSFDRWNTGMRHGNPVKQVDYLQHLSHLHHYMREHQCRYGFIITEIELVCVRAGTDDTPYFGHLELSPAIDLAAQEGLTACLALWYLHMLAKEKALPGQCGWQLDIGPPSLLTRSHVLGERDAWIPKPLEGERKTAKRKRGWVWPEDPYNKKTEKAKVGVRW</sequence>
<accession>A0A1W5CWE0</accession>
<reference evidence="3" key="1">
    <citation type="submission" date="2017-03" db="EMBL/GenBank/DDBJ databases">
        <authorList>
            <person name="Sharma R."/>
            <person name="Thines M."/>
        </authorList>
    </citation>
    <scope>NUCLEOTIDE SEQUENCE [LARGE SCALE GENOMIC DNA]</scope>
</reference>
<feature type="compositionally biased region" description="Polar residues" evidence="1">
    <location>
        <begin position="47"/>
        <end position="56"/>
    </location>
</feature>
<evidence type="ECO:0008006" key="4">
    <source>
        <dbReference type="Google" id="ProtNLM"/>
    </source>
</evidence>
<organism evidence="2 3">
    <name type="scientific">Lasallia pustulata</name>
    <dbReference type="NCBI Taxonomy" id="136370"/>
    <lineage>
        <taxon>Eukaryota</taxon>
        <taxon>Fungi</taxon>
        <taxon>Dikarya</taxon>
        <taxon>Ascomycota</taxon>
        <taxon>Pezizomycotina</taxon>
        <taxon>Lecanoromycetes</taxon>
        <taxon>OSLEUM clade</taxon>
        <taxon>Umbilicariomycetidae</taxon>
        <taxon>Umbilicariales</taxon>
        <taxon>Umbilicariaceae</taxon>
        <taxon>Lasallia</taxon>
    </lineage>
</organism>
<feature type="region of interest" description="Disordered" evidence="1">
    <location>
        <begin position="1"/>
        <end position="119"/>
    </location>
</feature>
<dbReference type="EMBL" id="FWEW01000563">
    <property type="protein sequence ID" value="SLM35146.1"/>
    <property type="molecule type" value="Genomic_DNA"/>
</dbReference>
<dbReference type="AlphaFoldDB" id="A0A1W5CWE0"/>
<proteinExistence type="predicted"/>
<evidence type="ECO:0000313" key="3">
    <source>
        <dbReference type="Proteomes" id="UP000192927"/>
    </source>
</evidence>
<protein>
    <recommendedName>
        <fullName evidence="4">Sialidase</fullName>
    </recommendedName>
</protein>
<name>A0A1W5CWE0_9LECA</name>
<evidence type="ECO:0000313" key="2">
    <source>
        <dbReference type="EMBL" id="SLM35146.1"/>
    </source>
</evidence>